<name>A0ABW7UP56_9ACTN</name>
<dbReference type="Proteomes" id="UP001611548">
    <property type="component" value="Unassembled WGS sequence"/>
</dbReference>
<evidence type="ECO:0000313" key="1">
    <source>
        <dbReference type="EMBL" id="MFI1964420.1"/>
    </source>
</evidence>
<dbReference type="EMBL" id="JBIRWE010000003">
    <property type="protein sequence ID" value="MFI1964420.1"/>
    <property type="molecule type" value="Genomic_DNA"/>
</dbReference>
<proteinExistence type="predicted"/>
<evidence type="ECO:0008006" key="3">
    <source>
        <dbReference type="Google" id="ProtNLM"/>
    </source>
</evidence>
<sequence>MAYERGHRQLRRRCEAVLAGLDLPRPFSVEALCRNLSEQRGRPLHLHVLPPRLAAAGACGLWLATDTDDHIFFERRTTRTHQEHIVLHEAAHLLFDHGGLGDGPPDGPGALLGDLDPRLVRRLFARTGYTTRQEREAETLASLIRTTAMRRDGLGVSDGVLGNLEAALGVGEVDGR</sequence>
<comment type="caution">
    <text evidence="1">The sequence shown here is derived from an EMBL/GenBank/DDBJ whole genome shotgun (WGS) entry which is preliminary data.</text>
</comment>
<organism evidence="1 2">
    <name type="scientific">Streptomyces pathocidini</name>
    <dbReference type="NCBI Taxonomy" id="1650571"/>
    <lineage>
        <taxon>Bacteria</taxon>
        <taxon>Bacillati</taxon>
        <taxon>Actinomycetota</taxon>
        <taxon>Actinomycetes</taxon>
        <taxon>Kitasatosporales</taxon>
        <taxon>Streptomycetaceae</taxon>
        <taxon>Streptomyces</taxon>
    </lineage>
</organism>
<accession>A0ABW7UP56</accession>
<evidence type="ECO:0000313" key="2">
    <source>
        <dbReference type="Proteomes" id="UP001611548"/>
    </source>
</evidence>
<reference evidence="1 2" key="1">
    <citation type="submission" date="2024-10" db="EMBL/GenBank/DDBJ databases">
        <title>The Natural Products Discovery Center: Release of the First 8490 Sequenced Strains for Exploring Actinobacteria Biosynthetic Diversity.</title>
        <authorList>
            <person name="Kalkreuter E."/>
            <person name="Kautsar S.A."/>
            <person name="Yang D."/>
            <person name="Bader C.D."/>
            <person name="Teijaro C.N."/>
            <person name="Fluegel L."/>
            <person name="Davis C.M."/>
            <person name="Simpson J.R."/>
            <person name="Lauterbach L."/>
            <person name="Steele A.D."/>
            <person name="Gui C."/>
            <person name="Meng S."/>
            <person name="Li G."/>
            <person name="Viehrig K."/>
            <person name="Ye F."/>
            <person name="Su P."/>
            <person name="Kiefer A.F."/>
            <person name="Nichols A."/>
            <person name="Cepeda A.J."/>
            <person name="Yan W."/>
            <person name="Fan B."/>
            <person name="Jiang Y."/>
            <person name="Adhikari A."/>
            <person name="Zheng C.-J."/>
            <person name="Schuster L."/>
            <person name="Cowan T.M."/>
            <person name="Smanski M.J."/>
            <person name="Chevrette M.G."/>
            <person name="De Carvalho L.P.S."/>
            <person name="Shen B."/>
        </authorList>
    </citation>
    <scope>NUCLEOTIDE SEQUENCE [LARGE SCALE GENOMIC DNA]</scope>
    <source>
        <strain evidence="1 2">NPDC020327</strain>
    </source>
</reference>
<keyword evidence="2" id="KW-1185">Reference proteome</keyword>
<dbReference type="RefSeq" id="WP_398718220.1">
    <property type="nucleotide sequence ID" value="NZ_JBIRWE010000003.1"/>
</dbReference>
<gene>
    <name evidence="1" type="ORF">ACH429_09890</name>
</gene>
<protein>
    <recommendedName>
        <fullName evidence="3">Regulator component</fullName>
    </recommendedName>
</protein>